<dbReference type="PANTHER" id="PTHR34386:SF1">
    <property type="entry name" value="GLUTAREDOXIN-LIKE PROTEIN NRDH"/>
    <property type="match status" value="1"/>
</dbReference>
<dbReference type="Gene3D" id="1.10.10.10">
    <property type="entry name" value="Winged helix-like DNA-binding domain superfamily/Winged helix DNA-binding domain"/>
    <property type="match status" value="1"/>
</dbReference>
<name>V9KHP7_CALMI</name>
<evidence type="ECO:0000259" key="1">
    <source>
        <dbReference type="PROSITE" id="PS50186"/>
    </source>
</evidence>
<dbReference type="InterPro" id="IPR002109">
    <property type="entry name" value="Glutaredoxin"/>
</dbReference>
<dbReference type="CDD" id="cd04371">
    <property type="entry name" value="DEP"/>
    <property type="match status" value="1"/>
</dbReference>
<dbReference type="InterPro" id="IPR014025">
    <property type="entry name" value="Glutaredoxin_subgr"/>
</dbReference>
<sequence length="482" mass="54781">MEEPTVVTLVGRVTVYTVTGCLHCIRTKTRLVELGLPYSEVDLRKHRHLREKIRELTGRSTVPQIFFNNVHVGGNSEFQKMSKEELDRLIELVKNEELPPNAPPLPDMTEEEDDTRDAELKCERDEYADIVVEFKQAGIIGTNRSGLKVHKHTFSGRQLVKWMNNNKGFDEGKAVDVGKKLVSKKFINPLHGKPEFEDSDALYKLVEHDKAAALNIGTTAECYSVPATEHSEAMRELVLNLYAEYISPDGKRVDYKAMAKSTMFQSYCQLAIQLQRVEVDNLTRKEKLAFFINVYNALVIHAQIIYGQPKNVWQRYRFFNIASYVIGGEIFSLQSIENGVLRANQRGIAQIMKPFSSSDPQLKIALMEPEPLIHFALNCGARSCPAIQIFNAKDVDALLITAAEGFLEGDDGCSVNLGKREIRLSQIFKWYKVDFGGTDRKVAAWVYNHMADGIKKRDMKKLLDSSSYKLSYLPYDWRSNAK</sequence>
<dbReference type="PRINTS" id="PR00160">
    <property type="entry name" value="GLUTAREDOXIN"/>
</dbReference>
<dbReference type="EMBL" id="JW864902">
    <property type="protein sequence ID" value="AFO97419.1"/>
    <property type="molecule type" value="mRNA"/>
</dbReference>
<organism evidence="2">
    <name type="scientific">Callorhinchus milii</name>
    <name type="common">Ghost shark</name>
    <dbReference type="NCBI Taxonomy" id="7868"/>
    <lineage>
        <taxon>Eukaryota</taxon>
        <taxon>Metazoa</taxon>
        <taxon>Chordata</taxon>
        <taxon>Craniata</taxon>
        <taxon>Vertebrata</taxon>
        <taxon>Chondrichthyes</taxon>
        <taxon>Holocephali</taxon>
        <taxon>Chimaeriformes</taxon>
        <taxon>Callorhinchidae</taxon>
        <taxon>Callorhinchus</taxon>
    </lineage>
</organism>
<proteinExistence type="evidence at transcript level"/>
<dbReference type="SMART" id="SM00049">
    <property type="entry name" value="DEP"/>
    <property type="match status" value="1"/>
</dbReference>
<dbReference type="PANTHER" id="PTHR34386">
    <property type="entry name" value="GLUTAREDOXIN"/>
    <property type="match status" value="1"/>
</dbReference>
<dbReference type="GO" id="GO:0045454">
    <property type="term" value="P:cell redox homeostasis"/>
    <property type="evidence" value="ECO:0007669"/>
    <property type="project" value="TreeGrafter"/>
</dbReference>
<dbReference type="SUPFAM" id="SSF52833">
    <property type="entry name" value="Thioredoxin-like"/>
    <property type="match status" value="1"/>
</dbReference>
<dbReference type="InterPro" id="IPR000591">
    <property type="entry name" value="DEP_dom"/>
</dbReference>
<dbReference type="PROSITE" id="PS50186">
    <property type="entry name" value="DEP"/>
    <property type="match status" value="1"/>
</dbReference>
<feature type="domain" description="DEP" evidence="1">
    <location>
        <begin position="128"/>
        <end position="207"/>
    </location>
</feature>
<dbReference type="InterPro" id="IPR006869">
    <property type="entry name" value="DUF547"/>
</dbReference>
<accession>V9KHP7</accession>
<dbReference type="AlphaFoldDB" id="V9KHP7"/>
<dbReference type="GO" id="GO:0035556">
    <property type="term" value="P:intracellular signal transduction"/>
    <property type="evidence" value="ECO:0007669"/>
    <property type="project" value="InterPro"/>
</dbReference>
<dbReference type="InterPro" id="IPR036388">
    <property type="entry name" value="WH-like_DNA-bd_sf"/>
</dbReference>
<protein>
    <submittedName>
        <fullName evidence="2">Glutaredoxin-1</fullName>
    </submittedName>
</protein>
<dbReference type="SUPFAM" id="SSF46785">
    <property type="entry name" value="Winged helix' DNA-binding domain"/>
    <property type="match status" value="1"/>
</dbReference>
<dbReference type="InterPro" id="IPR036249">
    <property type="entry name" value="Thioredoxin-like_sf"/>
</dbReference>
<reference evidence="2" key="1">
    <citation type="journal article" date="2014" name="Nature">
        <title>Elephant shark genome provides unique insights into gnathostome evolution.</title>
        <authorList>
            <consortium name="International Elephant Shark Genome Sequencing Consortium"/>
            <person name="Venkatesh B."/>
            <person name="Lee A.P."/>
            <person name="Ravi V."/>
            <person name="Maurya A.K."/>
            <person name="Lian M.M."/>
            <person name="Swann J.B."/>
            <person name="Ohta Y."/>
            <person name="Flajnik M.F."/>
            <person name="Sutoh Y."/>
            <person name="Kasahara M."/>
            <person name="Hoon S."/>
            <person name="Gangu V."/>
            <person name="Roy S.W."/>
            <person name="Irimia M."/>
            <person name="Korzh V."/>
            <person name="Kondrychyn I."/>
            <person name="Lim Z.W."/>
            <person name="Tay B.H."/>
            <person name="Tohari S."/>
            <person name="Kong K.W."/>
            <person name="Ho S."/>
            <person name="Lorente-Galdos B."/>
            <person name="Quilez J."/>
            <person name="Marques-Bonet T."/>
            <person name="Raney B.J."/>
            <person name="Ingham P.W."/>
            <person name="Tay A."/>
            <person name="Hillier L.W."/>
            <person name="Minx P."/>
            <person name="Boehm T."/>
            <person name="Wilson R.K."/>
            <person name="Brenner S."/>
            <person name="Warren W.C."/>
        </authorList>
    </citation>
    <scope>NUCLEOTIDE SEQUENCE</scope>
    <source>
        <tissue evidence="2">Gills</tissue>
    </source>
</reference>
<dbReference type="GO" id="GO:0009055">
    <property type="term" value="F:electron transfer activity"/>
    <property type="evidence" value="ECO:0007669"/>
    <property type="project" value="TreeGrafter"/>
</dbReference>
<dbReference type="Pfam" id="PF00610">
    <property type="entry name" value="DEP"/>
    <property type="match status" value="1"/>
</dbReference>
<evidence type="ECO:0000313" key="2">
    <source>
        <dbReference type="EMBL" id="AFO97419.1"/>
    </source>
</evidence>
<dbReference type="PROSITE" id="PS51354">
    <property type="entry name" value="GLUTAREDOXIN_2"/>
    <property type="match status" value="1"/>
</dbReference>
<dbReference type="InterPro" id="IPR051548">
    <property type="entry name" value="Grx-like_ET"/>
</dbReference>
<dbReference type="InterPro" id="IPR036390">
    <property type="entry name" value="WH_DNA-bd_sf"/>
</dbReference>
<dbReference type="Pfam" id="PF04784">
    <property type="entry name" value="DUF547"/>
    <property type="match status" value="1"/>
</dbReference>
<dbReference type="Pfam" id="PF00462">
    <property type="entry name" value="Glutaredoxin"/>
    <property type="match status" value="1"/>
</dbReference>
<dbReference type="Gene3D" id="3.40.30.10">
    <property type="entry name" value="Glutaredoxin"/>
    <property type="match status" value="1"/>
</dbReference>